<sequence length="353" mass="38634">MRAMTISRLPFAHSCAAVALALGASLIWTGSAFARPQVCDRLETEFIELSEQVDSNGGSNSWQTAYEEQLVHIRNVQSQMSNFGCDGSFGPAQCQQLSSSLQQMNENLTYLDSQRQQELYSSVLQDRLTEVKQALVDLNCSDRSEQQVQPLTPAQTNQPLQLEPRSTAGFSSGGQQYATMCVRKCDGYYFPINPNSSAEDLTEDGEICQALCPSQDTELYVFQVPQETPAQMRSLSGVPYTSLANAYLFRQQNNPACSCDAAGGQPGNLEPSPAIPPLEQALPGNQLEDLTPGATATYPAIPNQSELRQTVNATEAQSDISEPPLVQKKFVPREVEPRTGPIRKVGPKFFPDQ</sequence>
<organism evidence="3 4">
    <name type="scientific">Pseudovibrio ascidiaceicola</name>
    <dbReference type="NCBI Taxonomy" id="285279"/>
    <lineage>
        <taxon>Bacteria</taxon>
        <taxon>Pseudomonadati</taxon>
        <taxon>Pseudomonadota</taxon>
        <taxon>Alphaproteobacteria</taxon>
        <taxon>Hyphomicrobiales</taxon>
        <taxon>Stappiaceae</taxon>
        <taxon>Pseudovibrio</taxon>
    </lineage>
</organism>
<dbReference type="EMBL" id="FOSK01000007">
    <property type="protein sequence ID" value="SFK64980.1"/>
    <property type="molecule type" value="Genomic_DNA"/>
</dbReference>
<evidence type="ECO:0000313" key="4">
    <source>
        <dbReference type="Proteomes" id="UP000199598"/>
    </source>
</evidence>
<evidence type="ECO:0000256" key="2">
    <source>
        <dbReference type="SAM" id="SignalP"/>
    </source>
</evidence>
<proteinExistence type="predicted"/>
<feature type="region of interest" description="Disordered" evidence="1">
    <location>
        <begin position="332"/>
        <end position="353"/>
    </location>
</feature>
<gene>
    <name evidence="3" type="ORF">SAMN04488518_107204</name>
</gene>
<reference evidence="3 4" key="1">
    <citation type="submission" date="2016-10" db="EMBL/GenBank/DDBJ databases">
        <authorList>
            <person name="Varghese N."/>
            <person name="Submissions S."/>
        </authorList>
    </citation>
    <scope>NUCLEOTIDE SEQUENCE [LARGE SCALE GENOMIC DNA]</scope>
    <source>
        <strain evidence="3 4">DSM 16392</strain>
    </source>
</reference>
<feature type="signal peptide" evidence="2">
    <location>
        <begin position="1"/>
        <end position="34"/>
    </location>
</feature>
<keyword evidence="2" id="KW-0732">Signal</keyword>
<protein>
    <recommendedName>
        <fullName evidence="5">DUF2865 domain-containing protein</fullName>
    </recommendedName>
</protein>
<evidence type="ECO:0000256" key="1">
    <source>
        <dbReference type="SAM" id="MobiDB-lite"/>
    </source>
</evidence>
<name>A0A1I4B9E3_9HYPH</name>
<feature type="chain" id="PRO_5047003420" description="DUF2865 domain-containing protein" evidence="2">
    <location>
        <begin position="35"/>
        <end position="353"/>
    </location>
</feature>
<accession>A0A1I4B9E3</accession>
<comment type="caution">
    <text evidence="3">The sequence shown here is derived from an EMBL/GenBank/DDBJ whole genome shotgun (WGS) entry which is preliminary data.</text>
</comment>
<dbReference type="Proteomes" id="UP000199598">
    <property type="component" value="Unassembled WGS sequence"/>
</dbReference>
<evidence type="ECO:0000313" key="3">
    <source>
        <dbReference type="EMBL" id="SFK64980.1"/>
    </source>
</evidence>
<keyword evidence="4" id="KW-1185">Reference proteome</keyword>
<evidence type="ECO:0008006" key="5">
    <source>
        <dbReference type="Google" id="ProtNLM"/>
    </source>
</evidence>
<dbReference type="Pfam" id="PF11064">
    <property type="entry name" value="DUF2865"/>
    <property type="match status" value="1"/>
</dbReference>
<dbReference type="InterPro" id="IPR021293">
    <property type="entry name" value="DUF2865"/>
</dbReference>